<evidence type="ECO:0000313" key="4">
    <source>
        <dbReference type="Proteomes" id="UP000292580"/>
    </source>
</evidence>
<dbReference type="InterPro" id="IPR005369">
    <property type="entry name" value="UPF0179"/>
</dbReference>
<evidence type="ECO:0000313" key="3">
    <source>
        <dbReference type="EMBL" id="TAJ44882.1"/>
    </source>
</evidence>
<dbReference type="PANTHER" id="PTHR40699">
    <property type="entry name" value="UPF0179 PROTEIN MJ1627"/>
    <property type="match status" value="1"/>
</dbReference>
<sequence length="149" mass="16491">MADAKPRVTLIGRCLAEKGLEFVYEGEVAACRNCKLLKVCHNLQPGRKYKVVGIRKNTEQECAVHRDGICAIEVIEASVVTLIPADRAILNSRIHYESPCTRTDCRSYALCHPDGIIDGDKYSVAKILGNAPDICEKGRNLKLVELRPV</sequence>
<dbReference type="HAMAP" id="MF_00498">
    <property type="entry name" value="UPF0179"/>
    <property type="match status" value="1"/>
</dbReference>
<dbReference type="EMBL" id="PGCL01000002">
    <property type="protein sequence ID" value="TAJ44882.1"/>
    <property type="molecule type" value="Genomic_DNA"/>
</dbReference>
<comment type="similarity">
    <text evidence="1 2">Belongs to the UPF0179 family.</text>
</comment>
<accession>A0A483CPA9</accession>
<name>A0A483CPA9_9EURY</name>
<dbReference type="AlphaFoldDB" id="A0A483CPA9"/>
<dbReference type="RefSeq" id="WP_130646693.1">
    <property type="nucleotide sequence ID" value="NZ_PGCL01000002.1"/>
</dbReference>
<comment type="caution">
    <text evidence="3">The sequence shown here is derived from an EMBL/GenBank/DDBJ whole genome shotgun (WGS) entry which is preliminary data.</text>
</comment>
<keyword evidence="4" id="KW-1185">Reference proteome</keyword>
<dbReference type="Proteomes" id="UP000292580">
    <property type="component" value="Unassembled WGS sequence"/>
</dbReference>
<dbReference type="OrthoDB" id="24613at2157"/>
<dbReference type="PANTHER" id="PTHR40699:SF1">
    <property type="entry name" value="UPF0179 PROTEIN MJ1627"/>
    <property type="match status" value="1"/>
</dbReference>
<protein>
    <recommendedName>
        <fullName evidence="2">UPF0179 protein CUJ86_06250</fullName>
    </recommendedName>
</protein>
<gene>
    <name evidence="3" type="ORF">CUJ86_06250</name>
</gene>
<proteinExistence type="inferred from homology"/>
<reference evidence="3 4" key="1">
    <citation type="submission" date="2017-11" db="EMBL/GenBank/DDBJ databases">
        <title>Isolation and Characterization of Methanofollis Species from Methane Seep Offshore SW Taiwan.</title>
        <authorList>
            <person name="Teng N.-H."/>
            <person name="Lai M.-C."/>
            <person name="Chen S.-C."/>
        </authorList>
    </citation>
    <scope>NUCLEOTIDE SEQUENCE [LARGE SCALE GENOMIC DNA]</scope>
    <source>
        <strain evidence="3 4">FWC-SCC2</strain>
    </source>
</reference>
<evidence type="ECO:0000256" key="1">
    <source>
        <dbReference type="ARBA" id="ARBA00010824"/>
    </source>
</evidence>
<organism evidence="3 4">
    <name type="scientific">Methanofollis fontis</name>
    <dbReference type="NCBI Taxonomy" id="2052832"/>
    <lineage>
        <taxon>Archaea</taxon>
        <taxon>Methanobacteriati</taxon>
        <taxon>Methanobacteriota</taxon>
        <taxon>Stenosarchaea group</taxon>
        <taxon>Methanomicrobia</taxon>
        <taxon>Methanomicrobiales</taxon>
        <taxon>Methanomicrobiaceae</taxon>
        <taxon>Methanofollis</taxon>
    </lineage>
</organism>
<evidence type="ECO:0000256" key="2">
    <source>
        <dbReference type="HAMAP-Rule" id="MF_00498"/>
    </source>
</evidence>
<dbReference type="Pfam" id="PF03684">
    <property type="entry name" value="UPF0179"/>
    <property type="match status" value="1"/>
</dbReference>